<evidence type="ECO:0000313" key="2">
    <source>
        <dbReference type="EMBL" id="GBL44334.1"/>
    </source>
</evidence>
<dbReference type="EMBL" id="BGOW01000001">
    <property type="protein sequence ID" value="GBL44334.1"/>
    <property type="molecule type" value="Genomic_DNA"/>
</dbReference>
<dbReference type="InterPro" id="IPR021236">
    <property type="entry name" value="Uncharacterised_YfdX"/>
</dbReference>
<feature type="chain" id="PRO_5019385299" evidence="1">
    <location>
        <begin position="25"/>
        <end position="405"/>
    </location>
</feature>
<evidence type="ECO:0000313" key="3">
    <source>
        <dbReference type="Proteomes" id="UP000286806"/>
    </source>
</evidence>
<reference evidence="2 3" key="1">
    <citation type="journal article" date="2019" name="Front. Microbiol.">
        <title>Genomes of Neutrophilic Sulfur-Oxidizing Chemolithoautotrophs Representing 9 Proteobacterial Species From 8 Genera.</title>
        <authorList>
            <person name="Watanabe T."/>
            <person name="Kojima H."/>
            <person name="Umezawa K."/>
            <person name="Hori C."/>
            <person name="Takasuka T.E."/>
            <person name="Kato Y."/>
            <person name="Fukui M."/>
        </authorList>
    </citation>
    <scope>NUCLEOTIDE SEQUENCE [LARGE SCALE GENOMIC DNA]</scope>
    <source>
        <strain evidence="2 3">TTN</strain>
    </source>
</reference>
<dbReference type="Proteomes" id="UP000286806">
    <property type="component" value="Unassembled WGS sequence"/>
</dbReference>
<dbReference type="Pfam" id="PF10938">
    <property type="entry name" value="YfdX"/>
    <property type="match status" value="1"/>
</dbReference>
<keyword evidence="1" id="KW-0732">Signal</keyword>
<evidence type="ECO:0000256" key="1">
    <source>
        <dbReference type="SAM" id="SignalP"/>
    </source>
</evidence>
<organism evidence="2 3">
    <name type="scientific">Sulfuriferula multivorans</name>
    <dbReference type="NCBI Taxonomy" id="1559896"/>
    <lineage>
        <taxon>Bacteria</taxon>
        <taxon>Pseudomonadati</taxon>
        <taxon>Pseudomonadota</taxon>
        <taxon>Betaproteobacteria</taxon>
        <taxon>Nitrosomonadales</taxon>
        <taxon>Sulfuricellaceae</taxon>
        <taxon>Sulfuriferula</taxon>
    </lineage>
</organism>
<proteinExistence type="predicted"/>
<gene>
    <name evidence="2" type="ORF">SFMTTN_0129</name>
</gene>
<name>A0A401J9T5_9PROT</name>
<accession>A0A401J9T5</accession>
<protein>
    <submittedName>
        <fullName evidence="2">Uncharacterized protein</fullName>
    </submittedName>
</protein>
<keyword evidence="3" id="KW-1185">Reference proteome</keyword>
<sequence length="405" mass="44753">MRTFSCRPLIITLLLGSALTRAWGAEAPVVQQISVVPSPALSIEQQQRLSDIAVKVLHQIAAAREDIALRNAASAHQALDNAGNLLASLQTRLPVTRVSDHVWNAQKHQEYDNSARVLPDLIPIYANLHTLRDFIPAQQKLKQPAADKLRVTDATLIYAEADLPLVHTLRTVDTARHALDQQNWQRADQALKNAEDGVVFMSVSVNEPFAAGRQSLLQTTRLLAAGETAKARLELQRARSYLQRAAQTTDSIAKDDADKLLQDADRLDAHIRNNDANLVNDAQTLWYRTAALAERSKAYLGNEWASVMHDRPIKSRLIEARLALRDAAIDQFTAHQPAAAEKALVRAQSYLGQALEIARTDNQPQIEIHGVQQHVARLATETPAQRNPDQYSQLAGELGILISQS</sequence>
<dbReference type="RefSeq" id="WP_124703175.1">
    <property type="nucleotide sequence ID" value="NZ_BGOW01000001.1"/>
</dbReference>
<dbReference type="AlphaFoldDB" id="A0A401J9T5"/>
<dbReference type="OrthoDB" id="7348379at2"/>
<comment type="caution">
    <text evidence="2">The sequence shown here is derived from an EMBL/GenBank/DDBJ whole genome shotgun (WGS) entry which is preliminary data.</text>
</comment>
<feature type="signal peptide" evidence="1">
    <location>
        <begin position="1"/>
        <end position="24"/>
    </location>
</feature>